<feature type="transmembrane region" description="Helical" evidence="8">
    <location>
        <begin position="205"/>
        <end position="223"/>
    </location>
</feature>
<keyword evidence="6 8" id="KW-1133">Transmembrane helix</keyword>
<evidence type="ECO:0000256" key="4">
    <source>
        <dbReference type="ARBA" id="ARBA00022475"/>
    </source>
</evidence>
<keyword evidence="10" id="KW-1185">Reference proteome</keyword>
<sequence>MDYSFFTVALLMGTGFVAGIINTLAGGGSNLTLPALMVMGMPADIANATNRVGVFLQNLTATFGFRKAKKLDNADILPVMIPSLLGGVVGAFAASYAPETWLKPLLLSAMIGMTLIMIVRPTLIAPPEGTVPFKVREKPSAWIALFIAGVYGGFVQAGVGFILITALAGTLRYDLVRTNALKMVCTMGFTTLALGVFIWNGQILWIPGLILASGTMLGSHLAVKMAIKANPKHLKWFLFIMTLCGSAAALLSD</sequence>
<evidence type="ECO:0000256" key="5">
    <source>
        <dbReference type="ARBA" id="ARBA00022692"/>
    </source>
</evidence>
<proteinExistence type="inferred from homology"/>
<evidence type="ECO:0000256" key="1">
    <source>
        <dbReference type="ARBA" id="ARBA00004651"/>
    </source>
</evidence>
<dbReference type="EMBL" id="FLOB01000001">
    <property type="protein sequence ID" value="SBS26102.1"/>
    <property type="molecule type" value="Genomic_DNA"/>
</dbReference>
<accession>A0A1A8T576</accession>
<reference evidence="9 10" key="1">
    <citation type="submission" date="2016-06" db="EMBL/GenBank/DDBJ databases">
        <authorList>
            <person name="Kjaerup R.B."/>
            <person name="Dalgaard T.S."/>
            <person name="Juul-Madsen H.R."/>
        </authorList>
    </citation>
    <scope>NUCLEOTIDE SEQUENCE [LARGE SCALE GENOMIC DNA]</scope>
    <source>
        <strain evidence="9 10">CECT 8886</strain>
    </source>
</reference>
<comment type="subcellular location">
    <subcellularLocation>
        <location evidence="1 8">Cell membrane</location>
        <topology evidence="1 8">Multi-pass membrane protein</topology>
    </subcellularLocation>
</comment>
<evidence type="ECO:0000256" key="2">
    <source>
        <dbReference type="ARBA" id="ARBA00009142"/>
    </source>
</evidence>
<keyword evidence="5 8" id="KW-0812">Transmembrane</keyword>
<gene>
    <name evidence="9" type="ORF">MSP8886_00498</name>
</gene>
<dbReference type="InterPro" id="IPR052017">
    <property type="entry name" value="TSUP"/>
</dbReference>
<evidence type="ECO:0000256" key="6">
    <source>
        <dbReference type="ARBA" id="ARBA00022989"/>
    </source>
</evidence>
<dbReference type="PANTHER" id="PTHR30269:SF0">
    <property type="entry name" value="MEMBRANE TRANSPORTER PROTEIN YFCA-RELATED"/>
    <property type="match status" value="1"/>
</dbReference>
<dbReference type="OrthoDB" id="9807082at2"/>
<feature type="transmembrane region" description="Helical" evidence="8">
    <location>
        <begin position="5"/>
        <end position="25"/>
    </location>
</feature>
<keyword evidence="4 8" id="KW-1003">Cell membrane</keyword>
<protein>
    <recommendedName>
        <fullName evidence="8">Probable membrane transporter protein</fullName>
    </recommendedName>
</protein>
<evidence type="ECO:0000256" key="7">
    <source>
        <dbReference type="ARBA" id="ARBA00023136"/>
    </source>
</evidence>
<evidence type="ECO:0000256" key="3">
    <source>
        <dbReference type="ARBA" id="ARBA00022448"/>
    </source>
</evidence>
<dbReference type="Proteomes" id="UP000092544">
    <property type="component" value="Unassembled WGS sequence"/>
</dbReference>
<dbReference type="RefSeq" id="WP_067012327.1">
    <property type="nucleotide sequence ID" value="NZ_FLOB01000001.1"/>
</dbReference>
<feature type="transmembrane region" description="Helical" evidence="8">
    <location>
        <begin position="235"/>
        <end position="252"/>
    </location>
</feature>
<name>A0A1A8T576_9GAMM</name>
<dbReference type="Pfam" id="PF01925">
    <property type="entry name" value="TauE"/>
    <property type="match status" value="1"/>
</dbReference>
<keyword evidence="3" id="KW-0813">Transport</keyword>
<dbReference type="GO" id="GO:0005886">
    <property type="term" value="C:plasma membrane"/>
    <property type="evidence" value="ECO:0007669"/>
    <property type="project" value="UniProtKB-SubCell"/>
</dbReference>
<evidence type="ECO:0000313" key="9">
    <source>
        <dbReference type="EMBL" id="SBS26102.1"/>
    </source>
</evidence>
<feature type="transmembrane region" description="Helical" evidence="8">
    <location>
        <begin position="104"/>
        <end position="123"/>
    </location>
</feature>
<dbReference type="PANTHER" id="PTHR30269">
    <property type="entry name" value="TRANSMEMBRANE PROTEIN YFCA"/>
    <property type="match status" value="1"/>
</dbReference>
<organism evidence="9 10">
    <name type="scientific">Marinomonas spartinae</name>
    <dbReference type="NCBI Taxonomy" id="1792290"/>
    <lineage>
        <taxon>Bacteria</taxon>
        <taxon>Pseudomonadati</taxon>
        <taxon>Pseudomonadota</taxon>
        <taxon>Gammaproteobacteria</taxon>
        <taxon>Oceanospirillales</taxon>
        <taxon>Oceanospirillaceae</taxon>
        <taxon>Marinomonas</taxon>
    </lineage>
</organism>
<dbReference type="InterPro" id="IPR002781">
    <property type="entry name" value="TM_pro_TauE-like"/>
</dbReference>
<feature type="transmembrane region" description="Helical" evidence="8">
    <location>
        <begin position="76"/>
        <end position="97"/>
    </location>
</feature>
<keyword evidence="7 8" id="KW-0472">Membrane</keyword>
<feature type="transmembrane region" description="Helical" evidence="8">
    <location>
        <begin position="180"/>
        <end position="199"/>
    </location>
</feature>
<dbReference type="STRING" id="1792290.MSP8886_00498"/>
<comment type="similarity">
    <text evidence="2 8">Belongs to the 4-toluene sulfonate uptake permease (TSUP) (TC 2.A.102) family.</text>
</comment>
<dbReference type="AlphaFoldDB" id="A0A1A8T576"/>
<feature type="transmembrane region" description="Helical" evidence="8">
    <location>
        <begin position="143"/>
        <end position="168"/>
    </location>
</feature>
<evidence type="ECO:0000256" key="8">
    <source>
        <dbReference type="RuleBase" id="RU363041"/>
    </source>
</evidence>
<evidence type="ECO:0000313" key="10">
    <source>
        <dbReference type="Proteomes" id="UP000092544"/>
    </source>
</evidence>